<dbReference type="InterPro" id="IPR050175">
    <property type="entry name" value="Complex_I_Subunit_2"/>
</dbReference>
<keyword evidence="16 18" id="KW-0472">Membrane</keyword>
<proteinExistence type="inferred from homology"/>
<feature type="transmembrane region" description="Helical" evidence="18">
    <location>
        <begin position="200"/>
        <end position="225"/>
    </location>
</feature>
<evidence type="ECO:0000256" key="13">
    <source>
        <dbReference type="ARBA" id="ARBA00023027"/>
    </source>
</evidence>
<comment type="catalytic activity">
    <reaction evidence="17 18">
        <text>a ubiquinone + NADH + 5 H(+)(in) = a ubiquinol + NAD(+) + 4 H(+)(out)</text>
        <dbReference type="Rhea" id="RHEA:29091"/>
        <dbReference type="Rhea" id="RHEA-COMP:9565"/>
        <dbReference type="Rhea" id="RHEA-COMP:9566"/>
        <dbReference type="ChEBI" id="CHEBI:15378"/>
        <dbReference type="ChEBI" id="CHEBI:16389"/>
        <dbReference type="ChEBI" id="CHEBI:17976"/>
        <dbReference type="ChEBI" id="CHEBI:57540"/>
        <dbReference type="ChEBI" id="CHEBI:57945"/>
        <dbReference type="EC" id="7.1.1.2"/>
    </reaction>
</comment>
<evidence type="ECO:0000256" key="3">
    <source>
        <dbReference type="ARBA" id="ARBA00007012"/>
    </source>
</evidence>
<dbReference type="InterPro" id="IPR001750">
    <property type="entry name" value="ND/Mrp_TM"/>
</dbReference>
<evidence type="ECO:0000259" key="19">
    <source>
        <dbReference type="Pfam" id="PF00361"/>
    </source>
</evidence>
<keyword evidence="8 18" id="KW-0812">Transmembrane</keyword>
<feature type="transmembrane region" description="Helical" evidence="18">
    <location>
        <begin position="60"/>
        <end position="81"/>
    </location>
</feature>
<reference evidence="20" key="1">
    <citation type="submission" date="2020-08" db="EMBL/GenBank/DDBJ databases">
        <title>DNAmark Project.</title>
        <authorList>
            <person name="Leerhoei F."/>
        </authorList>
    </citation>
    <scope>NUCLEOTIDE SEQUENCE</scope>
    <source>
        <strain evidence="20">DM764</strain>
    </source>
</reference>
<dbReference type="PRINTS" id="PR01436">
    <property type="entry name" value="NADHDHGNASE2"/>
</dbReference>
<keyword evidence="7 18" id="KW-0679">Respiratory chain</keyword>
<keyword evidence="12 18" id="KW-1133">Transmembrane helix</keyword>
<evidence type="ECO:0000256" key="11">
    <source>
        <dbReference type="ARBA" id="ARBA00022982"/>
    </source>
</evidence>
<keyword evidence="15 18" id="KW-0496">Mitochondrion</keyword>
<accession>A0A7L7S0J6</accession>
<geneLocation type="mitochondrion" evidence="20"/>
<dbReference type="PANTHER" id="PTHR46552">
    <property type="entry name" value="NADH-UBIQUINONE OXIDOREDUCTASE CHAIN 2"/>
    <property type="match status" value="1"/>
</dbReference>
<organism evidence="20">
    <name type="scientific">Synapha fasciata</name>
    <dbReference type="NCBI Taxonomy" id="2339123"/>
    <lineage>
        <taxon>Eukaryota</taxon>
        <taxon>Metazoa</taxon>
        <taxon>Ecdysozoa</taxon>
        <taxon>Arthropoda</taxon>
        <taxon>Hexapoda</taxon>
        <taxon>Insecta</taxon>
        <taxon>Pterygota</taxon>
        <taxon>Neoptera</taxon>
        <taxon>Endopterygota</taxon>
        <taxon>Diptera</taxon>
        <taxon>Nematocera</taxon>
        <taxon>Sciaroidea</taxon>
        <taxon>Mycetophilidae</taxon>
        <taxon>Synapha</taxon>
    </lineage>
</organism>
<evidence type="ECO:0000256" key="15">
    <source>
        <dbReference type="ARBA" id="ARBA00023128"/>
    </source>
</evidence>
<evidence type="ECO:0000256" key="1">
    <source>
        <dbReference type="ARBA" id="ARBA00003257"/>
    </source>
</evidence>
<dbReference type="GO" id="GO:0005743">
    <property type="term" value="C:mitochondrial inner membrane"/>
    <property type="evidence" value="ECO:0007669"/>
    <property type="project" value="UniProtKB-SubCell"/>
</dbReference>
<comment type="function">
    <text evidence="1">Core subunit of the mitochondrial membrane respiratory chain NADH dehydrogenase (Complex I) that is believed to belong to the minimal assembly required for catalysis. Complex I functions in the transfer of electrons from NADH to the respiratory chain. The immediate electron acceptor for the enzyme is believed to be ubiquinone.</text>
</comment>
<dbReference type="InterPro" id="IPR003917">
    <property type="entry name" value="NADH_UbQ_OxRdtase_chain2"/>
</dbReference>
<comment type="function">
    <text evidence="18">Core subunit of the mitochondrial membrane respiratory chain NADH dehydrogenase (Complex I) which catalyzes electron transfer from NADH through the respiratory chain, using ubiquinone as an electron acceptor. Essential for the catalytic activity and assembly of complex I.</text>
</comment>
<keyword evidence="11 18" id="KW-0249">Electron transport</keyword>
<evidence type="ECO:0000256" key="9">
    <source>
        <dbReference type="ARBA" id="ARBA00022792"/>
    </source>
</evidence>
<feature type="transmembrane region" description="Helical" evidence="18">
    <location>
        <begin position="9"/>
        <end position="34"/>
    </location>
</feature>
<feature type="transmembrane region" description="Helical" evidence="18">
    <location>
        <begin position="316"/>
        <end position="334"/>
    </location>
</feature>
<keyword evidence="6" id="KW-0813">Transport</keyword>
<evidence type="ECO:0000256" key="4">
    <source>
        <dbReference type="ARBA" id="ARBA00012944"/>
    </source>
</evidence>
<evidence type="ECO:0000256" key="8">
    <source>
        <dbReference type="ARBA" id="ARBA00022692"/>
    </source>
</evidence>
<keyword evidence="14 18" id="KW-0830">Ubiquinone</keyword>
<comment type="subcellular location">
    <subcellularLocation>
        <location evidence="2 18">Mitochondrion inner membrane</location>
        <topology evidence="2 18">Multi-pass membrane protein</topology>
    </subcellularLocation>
</comment>
<dbReference type="PANTHER" id="PTHR46552:SF1">
    <property type="entry name" value="NADH-UBIQUINONE OXIDOREDUCTASE CHAIN 2"/>
    <property type="match status" value="1"/>
</dbReference>
<dbReference type="AlphaFoldDB" id="A0A7L7S0J6"/>
<dbReference type="Pfam" id="PF00361">
    <property type="entry name" value="Proton_antipo_M"/>
    <property type="match status" value="1"/>
</dbReference>
<evidence type="ECO:0000313" key="20">
    <source>
        <dbReference type="EMBL" id="QNV11646.1"/>
    </source>
</evidence>
<feature type="transmembrane region" description="Helical" evidence="18">
    <location>
        <begin position="137"/>
        <end position="164"/>
    </location>
</feature>
<evidence type="ECO:0000256" key="18">
    <source>
        <dbReference type="RuleBase" id="RU003403"/>
    </source>
</evidence>
<feature type="transmembrane region" description="Helical" evidence="18">
    <location>
        <begin position="275"/>
        <end position="296"/>
    </location>
</feature>
<evidence type="ECO:0000256" key="14">
    <source>
        <dbReference type="ARBA" id="ARBA00023075"/>
    </source>
</evidence>
<gene>
    <name evidence="20" type="primary">ND2</name>
</gene>
<comment type="similarity">
    <text evidence="3 18">Belongs to the complex I subunit 2 family.</text>
</comment>
<evidence type="ECO:0000256" key="12">
    <source>
        <dbReference type="ARBA" id="ARBA00022989"/>
    </source>
</evidence>
<keyword evidence="9 18" id="KW-0999">Mitochondrion inner membrane</keyword>
<dbReference type="EMBL" id="MT862385">
    <property type="protein sequence ID" value="QNV11646.1"/>
    <property type="molecule type" value="Genomic_DNA"/>
</dbReference>
<feature type="domain" description="NADH:quinone oxidoreductase/Mrp antiporter transmembrane" evidence="19">
    <location>
        <begin position="24"/>
        <end position="287"/>
    </location>
</feature>
<feature type="transmembrane region" description="Helical" evidence="18">
    <location>
        <begin position="237"/>
        <end position="255"/>
    </location>
</feature>
<evidence type="ECO:0000256" key="16">
    <source>
        <dbReference type="ARBA" id="ARBA00023136"/>
    </source>
</evidence>
<keyword evidence="10 18" id="KW-1278">Translocase</keyword>
<evidence type="ECO:0000256" key="2">
    <source>
        <dbReference type="ARBA" id="ARBA00004448"/>
    </source>
</evidence>
<evidence type="ECO:0000256" key="5">
    <source>
        <dbReference type="ARBA" id="ARBA00021008"/>
    </source>
</evidence>
<evidence type="ECO:0000256" key="10">
    <source>
        <dbReference type="ARBA" id="ARBA00022967"/>
    </source>
</evidence>
<dbReference type="GO" id="GO:0008137">
    <property type="term" value="F:NADH dehydrogenase (ubiquinone) activity"/>
    <property type="evidence" value="ECO:0007669"/>
    <property type="project" value="UniProtKB-EC"/>
</dbReference>
<dbReference type="GO" id="GO:0006120">
    <property type="term" value="P:mitochondrial electron transport, NADH to ubiquinone"/>
    <property type="evidence" value="ECO:0007669"/>
    <property type="project" value="InterPro"/>
</dbReference>
<evidence type="ECO:0000256" key="17">
    <source>
        <dbReference type="ARBA" id="ARBA00049551"/>
    </source>
</evidence>
<name>A0A7L7S0J6_9DIPT</name>
<dbReference type="EC" id="7.1.1.2" evidence="4 18"/>
<protein>
    <recommendedName>
        <fullName evidence="5 18">NADH-ubiquinone oxidoreductase chain 2</fullName>
        <ecNumber evidence="4 18">7.1.1.2</ecNumber>
    </recommendedName>
</protein>
<sequence length="335" mass="39677">MIKNSSKLIFFFTMILGTFITISSNSWFGVWMGLEINLLSFIPLMIDTNNLLSTEASLKYFLVQTFASLILLFSMMMFILFNNFIYSMSINNYLYSSLIFLALIIKSGMAPFHFWFPNVMEGLSWYMNLMLMTWQKIAPLIIISYLMMSKIYFLFIIISAITGAMGGLNQTSLRKIMAFSSINHLSWMMVAMMFNEFMWLFYFFIYSLISFSIVFLFNSFKIFYINQLFNSMFNSKIFKFIILITFLSLAGLPPFLGFLPKWLVIQSLMTTNHMFLIMILIMMSLITMFFYLRICYSSFMINYLEIKWFMFFNFKIFYLINMLNIIFISILGLFI</sequence>
<evidence type="ECO:0000256" key="6">
    <source>
        <dbReference type="ARBA" id="ARBA00022448"/>
    </source>
</evidence>
<evidence type="ECO:0000256" key="7">
    <source>
        <dbReference type="ARBA" id="ARBA00022660"/>
    </source>
</evidence>
<feature type="transmembrane region" description="Helical" evidence="18">
    <location>
        <begin position="93"/>
        <end position="117"/>
    </location>
</feature>
<keyword evidence="13 18" id="KW-0520">NAD</keyword>